<dbReference type="Gene3D" id="3.40.50.300">
    <property type="entry name" value="P-loop containing nucleotide triphosphate hydrolases"/>
    <property type="match status" value="1"/>
</dbReference>
<keyword evidence="1" id="KW-0813">Transport</keyword>
<comment type="caution">
    <text evidence="6">The sequence shown here is derived from an EMBL/GenBank/DDBJ whole genome shotgun (WGS) entry which is preliminary data.</text>
</comment>
<dbReference type="InterPro" id="IPR017911">
    <property type="entry name" value="MacB-like_ATP-bd"/>
</dbReference>
<dbReference type="PROSITE" id="PS50893">
    <property type="entry name" value="ABC_TRANSPORTER_2"/>
    <property type="match status" value="1"/>
</dbReference>
<gene>
    <name evidence="6" type="primary">lolD</name>
    <name evidence="6" type="ORF">BWY41_00839</name>
</gene>
<dbReference type="SUPFAM" id="SSF52540">
    <property type="entry name" value="P-loop containing nucleoside triphosphate hydrolases"/>
    <property type="match status" value="1"/>
</dbReference>
<dbReference type="GO" id="GO:0005524">
    <property type="term" value="F:ATP binding"/>
    <property type="evidence" value="ECO:0007669"/>
    <property type="project" value="UniProtKB-KW"/>
</dbReference>
<dbReference type="InterPro" id="IPR003439">
    <property type="entry name" value="ABC_transporter-like_ATP-bd"/>
</dbReference>
<accession>A0A1V5SYE0</accession>
<dbReference type="GO" id="GO:0098796">
    <property type="term" value="C:membrane protein complex"/>
    <property type="evidence" value="ECO:0007669"/>
    <property type="project" value="UniProtKB-ARBA"/>
</dbReference>
<keyword evidence="2" id="KW-0547">Nucleotide-binding</keyword>
<evidence type="ECO:0000256" key="2">
    <source>
        <dbReference type="ARBA" id="ARBA00022741"/>
    </source>
</evidence>
<dbReference type="InterPro" id="IPR027417">
    <property type="entry name" value="P-loop_NTPase"/>
</dbReference>
<keyword evidence="3 6" id="KW-0067">ATP-binding</keyword>
<sequence length="252" mass="28281">MDNILVSLDSVNKVYGDEVKTQVLFDVSLEIPQGQFLALIGPSGSGKSTLLNILGALDRPSSGTILINQQNLVQLNENQLADFRNKFLGFVFQFHYLLPEFTTIENVLLPYWIGKGKPNRQMFNEAQRLIERVGLANQINKRINLLSGGQQQRVAIARALLNRPQLILADEPTGALDTKSGEQVLDLMQEINDENNTTFIVVTHDRNVALRAERIIELIDGRICKDFFPQIVGKEKSIEILESHACVWDDPS</sequence>
<dbReference type="InterPro" id="IPR017871">
    <property type="entry name" value="ABC_transporter-like_CS"/>
</dbReference>
<dbReference type="PROSITE" id="PS00211">
    <property type="entry name" value="ABC_TRANSPORTER_1"/>
    <property type="match status" value="1"/>
</dbReference>
<evidence type="ECO:0000256" key="3">
    <source>
        <dbReference type="ARBA" id="ARBA00022840"/>
    </source>
</evidence>
<keyword evidence="6" id="KW-0378">Hydrolase</keyword>
<name>A0A1V5SYE0_9BACT</name>
<dbReference type="InterPro" id="IPR003593">
    <property type="entry name" value="AAA+_ATPase"/>
</dbReference>
<organism evidence="6">
    <name type="scientific">Candidatus Atribacter allofermentans</name>
    <dbReference type="NCBI Taxonomy" id="1852833"/>
    <lineage>
        <taxon>Bacteria</taxon>
        <taxon>Pseudomonadati</taxon>
        <taxon>Atribacterota</taxon>
        <taxon>Atribacteria</taxon>
        <taxon>Atribacterales</taxon>
        <taxon>Atribacteraceae</taxon>
        <taxon>Atribacter</taxon>
    </lineage>
</organism>
<dbReference type="EC" id="3.6.3.-" evidence="6"/>
<comment type="similarity">
    <text evidence="4">Belongs to the ABC transporter superfamily. Macrolide exporter (TC 3.A.1.122) family.</text>
</comment>
<proteinExistence type="inferred from homology"/>
<dbReference type="GO" id="GO:0022857">
    <property type="term" value="F:transmembrane transporter activity"/>
    <property type="evidence" value="ECO:0007669"/>
    <property type="project" value="UniProtKB-ARBA"/>
</dbReference>
<dbReference type="EMBL" id="MWBQ01000050">
    <property type="protein sequence ID" value="OQA59549.1"/>
    <property type="molecule type" value="Genomic_DNA"/>
</dbReference>
<feature type="domain" description="ABC transporter" evidence="5">
    <location>
        <begin position="6"/>
        <end position="245"/>
    </location>
</feature>
<evidence type="ECO:0000313" key="6">
    <source>
        <dbReference type="EMBL" id="OQA59549.1"/>
    </source>
</evidence>
<dbReference type="Pfam" id="PF00005">
    <property type="entry name" value="ABC_tran"/>
    <property type="match status" value="1"/>
</dbReference>
<dbReference type="SMART" id="SM00382">
    <property type="entry name" value="AAA"/>
    <property type="match status" value="1"/>
</dbReference>
<dbReference type="Proteomes" id="UP000485569">
    <property type="component" value="Unassembled WGS sequence"/>
</dbReference>
<evidence type="ECO:0000259" key="5">
    <source>
        <dbReference type="PROSITE" id="PS50893"/>
    </source>
</evidence>
<dbReference type="AlphaFoldDB" id="A0A1V5SYE0"/>
<evidence type="ECO:0000256" key="4">
    <source>
        <dbReference type="ARBA" id="ARBA00038388"/>
    </source>
</evidence>
<keyword evidence="6" id="KW-0449">Lipoprotein</keyword>
<evidence type="ECO:0000256" key="1">
    <source>
        <dbReference type="ARBA" id="ARBA00022448"/>
    </source>
</evidence>
<dbReference type="CDD" id="cd03255">
    <property type="entry name" value="ABC_MJ0796_LolCDE_FtsE"/>
    <property type="match status" value="1"/>
</dbReference>
<reference evidence="6" key="1">
    <citation type="submission" date="2017-02" db="EMBL/GenBank/DDBJ databases">
        <title>Delving into the versatile metabolic prowess of the omnipresent phylum Bacteroidetes.</title>
        <authorList>
            <person name="Nobu M.K."/>
            <person name="Mei R."/>
            <person name="Narihiro T."/>
            <person name="Kuroda K."/>
            <person name="Liu W.-T."/>
        </authorList>
    </citation>
    <scope>NUCLEOTIDE SEQUENCE</scope>
    <source>
        <strain evidence="6">ADurb.Bin276</strain>
    </source>
</reference>
<dbReference type="FunFam" id="3.40.50.300:FF:000032">
    <property type="entry name" value="Export ABC transporter ATP-binding protein"/>
    <property type="match status" value="1"/>
</dbReference>
<protein>
    <submittedName>
        <fullName evidence="6">Lipoprotein-releasing system ATP-binding protein LolD</fullName>
        <ecNumber evidence="6">3.6.3.-</ecNumber>
    </submittedName>
</protein>
<dbReference type="PANTHER" id="PTHR42798:SF2">
    <property type="entry name" value="ABC TRANSPORTER ATP-BINDING PROTEIN MG467-RELATED"/>
    <property type="match status" value="1"/>
</dbReference>
<dbReference type="PANTHER" id="PTHR42798">
    <property type="entry name" value="LIPOPROTEIN-RELEASING SYSTEM ATP-BINDING PROTEIN LOLD"/>
    <property type="match status" value="1"/>
</dbReference>
<dbReference type="GO" id="GO:0016887">
    <property type="term" value="F:ATP hydrolysis activity"/>
    <property type="evidence" value="ECO:0007669"/>
    <property type="project" value="InterPro"/>
</dbReference>